<feature type="signal peptide" evidence="1">
    <location>
        <begin position="1"/>
        <end position="20"/>
    </location>
</feature>
<evidence type="ECO:0000313" key="4">
    <source>
        <dbReference type="EMBL" id="KAK3325132.1"/>
    </source>
</evidence>
<reference evidence="4" key="1">
    <citation type="journal article" date="2023" name="Mol. Phylogenet. Evol.">
        <title>Genome-scale phylogeny and comparative genomics of the fungal order Sordariales.</title>
        <authorList>
            <person name="Hensen N."/>
            <person name="Bonometti L."/>
            <person name="Westerberg I."/>
            <person name="Brannstrom I.O."/>
            <person name="Guillou S."/>
            <person name="Cros-Aarteil S."/>
            <person name="Calhoun S."/>
            <person name="Haridas S."/>
            <person name="Kuo A."/>
            <person name="Mondo S."/>
            <person name="Pangilinan J."/>
            <person name="Riley R."/>
            <person name="LaButti K."/>
            <person name="Andreopoulos B."/>
            <person name="Lipzen A."/>
            <person name="Chen C."/>
            <person name="Yan M."/>
            <person name="Daum C."/>
            <person name="Ng V."/>
            <person name="Clum A."/>
            <person name="Steindorff A."/>
            <person name="Ohm R.A."/>
            <person name="Martin F."/>
            <person name="Silar P."/>
            <person name="Natvig D.O."/>
            <person name="Lalanne C."/>
            <person name="Gautier V."/>
            <person name="Ament-Velasquez S.L."/>
            <person name="Kruys A."/>
            <person name="Hutchinson M.I."/>
            <person name="Powell A.J."/>
            <person name="Barry K."/>
            <person name="Miller A.N."/>
            <person name="Grigoriev I.V."/>
            <person name="Debuchy R."/>
            <person name="Gladieux P."/>
            <person name="Hiltunen Thoren M."/>
            <person name="Johannesson H."/>
        </authorList>
    </citation>
    <scope>NUCLEOTIDE SEQUENCE</scope>
    <source>
        <strain evidence="4">CBS 118394</strain>
    </source>
</reference>
<evidence type="ECO:0000259" key="3">
    <source>
        <dbReference type="Pfam" id="PF23865"/>
    </source>
</evidence>
<evidence type="ECO:0000313" key="5">
    <source>
        <dbReference type="Proteomes" id="UP001283341"/>
    </source>
</evidence>
<evidence type="ECO:0000259" key="2">
    <source>
        <dbReference type="Pfam" id="PF22974"/>
    </source>
</evidence>
<dbReference type="InterPro" id="IPR055647">
    <property type="entry name" value="DUF7223"/>
</dbReference>
<gene>
    <name evidence="4" type="ORF">B0H66DRAFT_615571</name>
</gene>
<accession>A0AAE0IHG2</accession>
<dbReference type="Pfam" id="PF23865">
    <property type="entry name" value="DUF7223"/>
    <property type="match status" value="1"/>
</dbReference>
<keyword evidence="1" id="KW-0732">Signal</keyword>
<comment type="caution">
    <text evidence="4">The sequence shown here is derived from an EMBL/GenBank/DDBJ whole genome shotgun (WGS) entry which is preliminary data.</text>
</comment>
<protein>
    <submittedName>
        <fullName evidence="4">Uncharacterized protein</fullName>
    </submittedName>
</protein>
<keyword evidence="5" id="KW-1185">Reference proteome</keyword>
<dbReference type="Pfam" id="PF22974">
    <property type="entry name" value="DUF7029"/>
    <property type="match status" value="1"/>
</dbReference>
<organism evidence="4 5">
    <name type="scientific">Apodospora peruviana</name>
    <dbReference type="NCBI Taxonomy" id="516989"/>
    <lineage>
        <taxon>Eukaryota</taxon>
        <taxon>Fungi</taxon>
        <taxon>Dikarya</taxon>
        <taxon>Ascomycota</taxon>
        <taxon>Pezizomycotina</taxon>
        <taxon>Sordariomycetes</taxon>
        <taxon>Sordariomycetidae</taxon>
        <taxon>Sordariales</taxon>
        <taxon>Lasiosphaeriaceae</taxon>
        <taxon>Apodospora</taxon>
    </lineage>
</organism>
<name>A0AAE0IHG2_9PEZI</name>
<dbReference type="InterPro" id="IPR054293">
    <property type="entry name" value="DUF7029"/>
</dbReference>
<dbReference type="AlphaFoldDB" id="A0AAE0IHG2"/>
<feature type="domain" description="DUF7029" evidence="2">
    <location>
        <begin position="90"/>
        <end position="168"/>
    </location>
</feature>
<proteinExistence type="predicted"/>
<sequence length="497" mass="53209">MARPKSTLAAVLLHTGLISAAPVAPDLPSPGGSAISTTTHLLLKPVRNVGRGNTKRDRRTALSLKQEETLYWSGEGWYCGRVQDGDACGTNGTFNVRVAETADFNDTQDIWQWVNQDPANHFTLVVGAGTCGGNEHRILYTVENVVYNDEAETAILDVRQTTWKAAAHIRPHHRKAGWRGQQVVKTKSTAPPIRTEVFSTTLETPSKTRHQTPSIYSGRRNRRRVDGVNSVVNPDTSPDFTIPSSNDFSTKSLTFSTNGVSITAAWKEGFSQGSFDIRGLFRARKLQIQQAWIEVSTQGIDAKAILGTTLNGALTGQLASKSVPIFRFSPGGVAIPGLLTIGPTVSVSLGAEISEVSGGVAITLGGMASIPASTSRLDFLSESGTASTGWEPSLEAEPFTADIFVEAKATAFLRAALGLEINAVEWICRGAVGQSSRAHRVSQGHRMFVHSLTCTACGDHENGVQRSLALGTSIGVSFKEKTLGSEKAPWSLTLTPL</sequence>
<dbReference type="EMBL" id="JAUEDM010000002">
    <property type="protein sequence ID" value="KAK3325132.1"/>
    <property type="molecule type" value="Genomic_DNA"/>
</dbReference>
<dbReference type="Proteomes" id="UP001283341">
    <property type="component" value="Unassembled WGS sequence"/>
</dbReference>
<reference evidence="4" key="2">
    <citation type="submission" date="2023-06" db="EMBL/GenBank/DDBJ databases">
        <authorList>
            <consortium name="Lawrence Berkeley National Laboratory"/>
            <person name="Haridas S."/>
            <person name="Hensen N."/>
            <person name="Bonometti L."/>
            <person name="Westerberg I."/>
            <person name="Brannstrom I.O."/>
            <person name="Guillou S."/>
            <person name="Cros-Aarteil S."/>
            <person name="Calhoun S."/>
            <person name="Kuo A."/>
            <person name="Mondo S."/>
            <person name="Pangilinan J."/>
            <person name="Riley R."/>
            <person name="Labutti K."/>
            <person name="Andreopoulos B."/>
            <person name="Lipzen A."/>
            <person name="Chen C."/>
            <person name="Yanf M."/>
            <person name="Daum C."/>
            <person name="Ng V."/>
            <person name="Clum A."/>
            <person name="Steindorff A."/>
            <person name="Ohm R."/>
            <person name="Martin F."/>
            <person name="Silar P."/>
            <person name="Natvig D."/>
            <person name="Lalanne C."/>
            <person name="Gautier V."/>
            <person name="Ament-Velasquez S.L."/>
            <person name="Kruys A."/>
            <person name="Hutchinson M.I."/>
            <person name="Powell A.J."/>
            <person name="Barry K."/>
            <person name="Miller A.N."/>
            <person name="Grigoriev I.V."/>
            <person name="Debuchy R."/>
            <person name="Gladieux P."/>
            <person name="Thoren M.H."/>
            <person name="Johannesson H."/>
        </authorList>
    </citation>
    <scope>NUCLEOTIDE SEQUENCE</scope>
    <source>
        <strain evidence="4">CBS 118394</strain>
    </source>
</reference>
<feature type="domain" description="DUF7223" evidence="3">
    <location>
        <begin position="246"/>
        <end position="475"/>
    </location>
</feature>
<evidence type="ECO:0000256" key="1">
    <source>
        <dbReference type="SAM" id="SignalP"/>
    </source>
</evidence>
<feature type="chain" id="PRO_5042001256" evidence="1">
    <location>
        <begin position="21"/>
        <end position="497"/>
    </location>
</feature>